<organism evidence="1 2">
    <name type="scientific">Streptomyces puniciscabiei</name>
    <dbReference type="NCBI Taxonomy" id="164348"/>
    <lineage>
        <taxon>Bacteria</taxon>
        <taxon>Bacillati</taxon>
        <taxon>Actinomycetota</taxon>
        <taxon>Actinomycetes</taxon>
        <taxon>Kitasatosporales</taxon>
        <taxon>Streptomycetaceae</taxon>
        <taxon>Streptomyces</taxon>
    </lineage>
</organism>
<sequence>MSHAEAHIQWAFTLMSRRLARQLRRNEAVPATLAAAA</sequence>
<keyword evidence="2" id="KW-1185">Reference proteome</keyword>
<accession>A0A542TH93</accession>
<evidence type="ECO:0000313" key="2">
    <source>
        <dbReference type="Proteomes" id="UP000318103"/>
    </source>
</evidence>
<dbReference type="Proteomes" id="UP000318103">
    <property type="component" value="Unassembled WGS sequence"/>
</dbReference>
<evidence type="ECO:0000313" key="1">
    <source>
        <dbReference type="EMBL" id="TQK86087.1"/>
    </source>
</evidence>
<protein>
    <submittedName>
        <fullName evidence="1">Uncharacterized protein</fullName>
    </submittedName>
</protein>
<gene>
    <name evidence="1" type="ORF">FB563_6158</name>
</gene>
<reference evidence="1 2" key="1">
    <citation type="submission" date="2019-06" db="EMBL/GenBank/DDBJ databases">
        <title>Sequencing the genomes of 1000 actinobacteria strains.</title>
        <authorList>
            <person name="Klenk H.-P."/>
        </authorList>
    </citation>
    <scope>NUCLEOTIDE SEQUENCE [LARGE SCALE GENOMIC DNA]</scope>
    <source>
        <strain evidence="1 2">DSM 41929</strain>
    </source>
</reference>
<proteinExistence type="predicted"/>
<dbReference type="EMBL" id="VFNX01000002">
    <property type="protein sequence ID" value="TQK86087.1"/>
    <property type="molecule type" value="Genomic_DNA"/>
</dbReference>
<dbReference type="AlphaFoldDB" id="A0A542TH93"/>
<comment type="caution">
    <text evidence="1">The sequence shown here is derived from an EMBL/GenBank/DDBJ whole genome shotgun (WGS) entry which is preliminary data.</text>
</comment>
<name>A0A542TH93_9ACTN</name>